<dbReference type="InterPro" id="IPR003825">
    <property type="entry name" value="Colicin-V_CvpA"/>
</dbReference>
<feature type="compositionally biased region" description="Low complexity" evidence="5">
    <location>
        <begin position="175"/>
        <end position="201"/>
    </location>
</feature>
<organism evidence="7 8">
    <name type="scientific">Acuticoccus mangrovi</name>
    <dbReference type="NCBI Taxonomy" id="2796142"/>
    <lineage>
        <taxon>Bacteria</taxon>
        <taxon>Pseudomonadati</taxon>
        <taxon>Pseudomonadota</taxon>
        <taxon>Alphaproteobacteria</taxon>
        <taxon>Hyphomicrobiales</taxon>
        <taxon>Amorphaceae</taxon>
        <taxon>Acuticoccus</taxon>
    </lineage>
</organism>
<feature type="transmembrane region" description="Helical" evidence="6">
    <location>
        <begin position="103"/>
        <end position="127"/>
    </location>
</feature>
<dbReference type="AlphaFoldDB" id="A0A934MI03"/>
<comment type="subcellular location">
    <subcellularLocation>
        <location evidence="1">Membrane</location>
        <topology evidence="1">Multi-pass membrane protein</topology>
    </subcellularLocation>
</comment>
<keyword evidence="4 6" id="KW-0472">Membrane</keyword>
<evidence type="ECO:0000256" key="2">
    <source>
        <dbReference type="ARBA" id="ARBA00022692"/>
    </source>
</evidence>
<dbReference type="PANTHER" id="PTHR36926">
    <property type="entry name" value="COLICIN V PRODUCTION PROTEIN"/>
    <property type="match status" value="1"/>
</dbReference>
<gene>
    <name evidence="7" type="ORF">JCR33_13175</name>
</gene>
<evidence type="ECO:0000313" key="8">
    <source>
        <dbReference type="Proteomes" id="UP000609531"/>
    </source>
</evidence>
<dbReference type="Proteomes" id="UP000609531">
    <property type="component" value="Unassembled WGS sequence"/>
</dbReference>
<feature type="transmembrane region" description="Helical" evidence="6">
    <location>
        <begin position="30"/>
        <end position="47"/>
    </location>
</feature>
<feature type="compositionally biased region" description="Low complexity" evidence="5">
    <location>
        <begin position="208"/>
        <end position="230"/>
    </location>
</feature>
<keyword evidence="8" id="KW-1185">Reference proteome</keyword>
<evidence type="ECO:0000256" key="1">
    <source>
        <dbReference type="ARBA" id="ARBA00004141"/>
    </source>
</evidence>
<keyword evidence="3 6" id="KW-1133">Transmembrane helix</keyword>
<evidence type="ECO:0000313" key="7">
    <source>
        <dbReference type="EMBL" id="MBJ3776651.1"/>
    </source>
</evidence>
<name>A0A934MI03_9HYPH</name>
<dbReference type="RefSeq" id="WP_198882549.1">
    <property type="nucleotide sequence ID" value="NZ_JAEKJA010000010.1"/>
</dbReference>
<feature type="transmembrane region" description="Helical" evidence="6">
    <location>
        <begin position="6"/>
        <end position="23"/>
    </location>
</feature>
<sequence length="230" mass="24025">MNIAILDGVVIAVVFISAILAMFRGFVREILSIAAWVAAAVLAYLFYGELLPYVSQYVDNQTVAIGLSAAGIFLVSLIVVSLITMKISDYVMDSPIGALDRLLGFVFGAARGVLLVVVAVIFFNWLVDEPNRPSWVTQAASYPQLSELGDRLLAVIPDDPESAIRGAFEGGSDNPASAPTTSTPTQTAPAPTTTTPGQQSQIDQLIDATSGNGSSTTPAPTTGTTSGSNN</sequence>
<reference evidence="7" key="1">
    <citation type="submission" date="2020-12" db="EMBL/GenBank/DDBJ databases">
        <title>Bacterial taxonomy.</title>
        <authorList>
            <person name="Pan X."/>
        </authorList>
    </citation>
    <scope>NUCLEOTIDE SEQUENCE</scope>
    <source>
        <strain evidence="7">B2012</strain>
    </source>
</reference>
<keyword evidence="2 6" id="KW-0812">Transmembrane</keyword>
<protein>
    <submittedName>
        <fullName evidence="7">CvpA family protein</fullName>
    </submittedName>
</protein>
<comment type="caution">
    <text evidence="7">The sequence shown here is derived from an EMBL/GenBank/DDBJ whole genome shotgun (WGS) entry which is preliminary data.</text>
</comment>
<dbReference type="GO" id="GO:0016020">
    <property type="term" value="C:membrane"/>
    <property type="evidence" value="ECO:0007669"/>
    <property type="project" value="UniProtKB-SubCell"/>
</dbReference>
<evidence type="ECO:0000256" key="5">
    <source>
        <dbReference type="SAM" id="MobiDB-lite"/>
    </source>
</evidence>
<dbReference type="Pfam" id="PF02674">
    <property type="entry name" value="Colicin_V"/>
    <property type="match status" value="1"/>
</dbReference>
<feature type="transmembrane region" description="Helical" evidence="6">
    <location>
        <begin position="62"/>
        <end position="83"/>
    </location>
</feature>
<dbReference type="InterPro" id="IPR052719">
    <property type="entry name" value="CvpA-like"/>
</dbReference>
<dbReference type="GO" id="GO:0009403">
    <property type="term" value="P:toxin biosynthetic process"/>
    <property type="evidence" value="ECO:0007669"/>
    <property type="project" value="InterPro"/>
</dbReference>
<dbReference type="PANTHER" id="PTHR36926:SF1">
    <property type="entry name" value="COLICIN V PRODUCTION PROTEIN"/>
    <property type="match status" value="1"/>
</dbReference>
<proteinExistence type="predicted"/>
<dbReference type="EMBL" id="JAEKJA010000010">
    <property type="protein sequence ID" value="MBJ3776651.1"/>
    <property type="molecule type" value="Genomic_DNA"/>
</dbReference>
<evidence type="ECO:0000256" key="3">
    <source>
        <dbReference type="ARBA" id="ARBA00022989"/>
    </source>
</evidence>
<feature type="region of interest" description="Disordered" evidence="5">
    <location>
        <begin position="164"/>
        <end position="230"/>
    </location>
</feature>
<evidence type="ECO:0000256" key="4">
    <source>
        <dbReference type="ARBA" id="ARBA00023136"/>
    </source>
</evidence>
<evidence type="ECO:0000256" key="6">
    <source>
        <dbReference type="SAM" id="Phobius"/>
    </source>
</evidence>
<accession>A0A934MI03</accession>